<protein>
    <recommendedName>
        <fullName evidence="4">Mitochondrial inner membrane protease subunit 2</fullName>
    </recommendedName>
</protein>
<gene>
    <name evidence="13" type="primary">IMMP2L</name>
    <name evidence="13" type="ORF">OS493_028332</name>
</gene>
<comment type="caution">
    <text evidence="13">The sequence shown here is derived from an EMBL/GenBank/DDBJ whole genome shotgun (WGS) entry which is preliminary data.</text>
</comment>
<evidence type="ECO:0000256" key="3">
    <source>
        <dbReference type="ARBA" id="ARBA00011805"/>
    </source>
</evidence>
<evidence type="ECO:0000256" key="5">
    <source>
        <dbReference type="ARBA" id="ARBA00022670"/>
    </source>
</evidence>
<dbReference type="CDD" id="cd06530">
    <property type="entry name" value="S26_SPase_I"/>
    <property type="match status" value="1"/>
</dbReference>
<dbReference type="PANTHER" id="PTHR46041">
    <property type="entry name" value="MITOCHONDRIAL INNER MEMBRANE PROTEASE SUBUNIT 2"/>
    <property type="match status" value="1"/>
</dbReference>
<evidence type="ECO:0000256" key="10">
    <source>
        <dbReference type="ARBA" id="ARBA00023128"/>
    </source>
</evidence>
<keyword evidence="7" id="KW-0999">Mitochondrion inner membrane</keyword>
<keyword evidence="6" id="KW-0812">Transmembrane</keyword>
<dbReference type="OrthoDB" id="9996127at2759"/>
<dbReference type="PRINTS" id="PR00727">
    <property type="entry name" value="LEADERPTASE"/>
</dbReference>
<evidence type="ECO:0000313" key="13">
    <source>
        <dbReference type="EMBL" id="KAJ7326074.1"/>
    </source>
</evidence>
<dbReference type="Gene3D" id="2.10.109.10">
    <property type="entry name" value="Umud Fragment, subunit A"/>
    <property type="match status" value="1"/>
</dbReference>
<dbReference type="GO" id="GO:0042720">
    <property type="term" value="C:mitochondrial inner membrane peptidase complex"/>
    <property type="evidence" value="ECO:0007669"/>
    <property type="project" value="InterPro"/>
</dbReference>
<evidence type="ECO:0000256" key="1">
    <source>
        <dbReference type="ARBA" id="ARBA00004434"/>
    </source>
</evidence>
<keyword evidence="5 13" id="KW-0645">Protease</keyword>
<comment type="subunit">
    <text evidence="3">Heterodimer of 2 subunits, IMMPL1 and IMMPL2.</text>
</comment>
<sequence length="115" mass="12790">PTLNPYPRRSSDSVLVNCWAVRQFEGIDRGDIVTLIDPTDPGSVLIKRVIALEGDHVRSISYKKKIVKIPRGHCWVEGDNHSHSLDSNSFGSGSGWFDPGKRQLTLYGLQRDGSD</sequence>
<dbReference type="GO" id="GO:0006465">
    <property type="term" value="P:signal peptide processing"/>
    <property type="evidence" value="ECO:0007669"/>
    <property type="project" value="InterPro"/>
</dbReference>
<evidence type="ECO:0000256" key="7">
    <source>
        <dbReference type="ARBA" id="ARBA00022792"/>
    </source>
</evidence>
<keyword evidence="9" id="KW-1133">Transmembrane helix</keyword>
<proteinExistence type="inferred from homology"/>
<name>A0A9X0CDE8_9CNID</name>
<feature type="non-terminal residue" evidence="13">
    <location>
        <position position="1"/>
    </location>
</feature>
<accession>A0A9X0CDE8</accession>
<comment type="subcellular location">
    <subcellularLocation>
        <location evidence="1">Mitochondrion inner membrane</location>
        <topology evidence="1">Single-pass membrane protein</topology>
    </subcellularLocation>
</comment>
<reference evidence="13" key="1">
    <citation type="submission" date="2023-01" db="EMBL/GenBank/DDBJ databases">
        <title>Genome assembly of the deep-sea coral Lophelia pertusa.</title>
        <authorList>
            <person name="Herrera S."/>
            <person name="Cordes E."/>
        </authorList>
    </citation>
    <scope>NUCLEOTIDE SEQUENCE</scope>
    <source>
        <strain evidence="13">USNM1676648</strain>
        <tissue evidence="13">Polyp</tissue>
    </source>
</reference>
<dbReference type="InterPro" id="IPR000223">
    <property type="entry name" value="Pept_S26A_signal_pept_1"/>
</dbReference>
<dbReference type="Pfam" id="PF10502">
    <property type="entry name" value="Peptidase_S26"/>
    <property type="match status" value="1"/>
</dbReference>
<evidence type="ECO:0000256" key="8">
    <source>
        <dbReference type="ARBA" id="ARBA00022801"/>
    </source>
</evidence>
<keyword evidence="11" id="KW-0472">Membrane</keyword>
<evidence type="ECO:0000256" key="4">
    <source>
        <dbReference type="ARBA" id="ARBA00013650"/>
    </source>
</evidence>
<evidence type="ECO:0000256" key="6">
    <source>
        <dbReference type="ARBA" id="ARBA00022692"/>
    </source>
</evidence>
<dbReference type="PANTHER" id="PTHR46041:SF2">
    <property type="entry name" value="MITOCHONDRIAL INNER MEMBRANE PROTEASE SUBUNIT 2"/>
    <property type="match status" value="1"/>
</dbReference>
<dbReference type="InterPro" id="IPR037730">
    <property type="entry name" value="IMP2"/>
</dbReference>
<evidence type="ECO:0000256" key="11">
    <source>
        <dbReference type="ARBA" id="ARBA00023136"/>
    </source>
</evidence>
<dbReference type="Proteomes" id="UP001163046">
    <property type="component" value="Unassembled WGS sequence"/>
</dbReference>
<evidence type="ECO:0000259" key="12">
    <source>
        <dbReference type="Pfam" id="PF10502"/>
    </source>
</evidence>
<comment type="similarity">
    <text evidence="2">Belongs to the peptidase S26 family. IMP2 subfamily.</text>
</comment>
<organism evidence="13 14">
    <name type="scientific">Desmophyllum pertusum</name>
    <dbReference type="NCBI Taxonomy" id="174260"/>
    <lineage>
        <taxon>Eukaryota</taxon>
        <taxon>Metazoa</taxon>
        <taxon>Cnidaria</taxon>
        <taxon>Anthozoa</taxon>
        <taxon>Hexacorallia</taxon>
        <taxon>Scleractinia</taxon>
        <taxon>Caryophylliina</taxon>
        <taxon>Caryophylliidae</taxon>
        <taxon>Desmophyllum</taxon>
    </lineage>
</organism>
<feature type="domain" description="Peptidase S26" evidence="12">
    <location>
        <begin position="13"/>
        <end position="58"/>
    </location>
</feature>
<evidence type="ECO:0000313" key="14">
    <source>
        <dbReference type="Proteomes" id="UP001163046"/>
    </source>
</evidence>
<keyword evidence="14" id="KW-1185">Reference proteome</keyword>
<dbReference type="SUPFAM" id="SSF51306">
    <property type="entry name" value="LexA/Signal peptidase"/>
    <property type="match status" value="1"/>
</dbReference>
<dbReference type="InterPro" id="IPR019533">
    <property type="entry name" value="Peptidase_S26"/>
</dbReference>
<dbReference type="GO" id="GO:0006627">
    <property type="term" value="P:protein processing involved in protein targeting to mitochondrion"/>
    <property type="evidence" value="ECO:0007669"/>
    <property type="project" value="InterPro"/>
</dbReference>
<evidence type="ECO:0000256" key="2">
    <source>
        <dbReference type="ARBA" id="ARBA00007066"/>
    </source>
</evidence>
<dbReference type="InterPro" id="IPR036286">
    <property type="entry name" value="LexA/Signal_pep-like_sf"/>
</dbReference>
<dbReference type="EMBL" id="MU827804">
    <property type="protein sequence ID" value="KAJ7326074.1"/>
    <property type="molecule type" value="Genomic_DNA"/>
</dbReference>
<keyword evidence="8" id="KW-0378">Hydrolase</keyword>
<dbReference type="AlphaFoldDB" id="A0A9X0CDE8"/>
<dbReference type="GO" id="GO:0004252">
    <property type="term" value="F:serine-type endopeptidase activity"/>
    <property type="evidence" value="ECO:0007669"/>
    <property type="project" value="InterPro"/>
</dbReference>
<keyword evidence="10" id="KW-0496">Mitochondrion</keyword>
<evidence type="ECO:0000256" key="9">
    <source>
        <dbReference type="ARBA" id="ARBA00022989"/>
    </source>
</evidence>